<organism evidence="10 11">
    <name type="scientific">Microbacterium gallinarum</name>
    <dbReference type="NCBI Taxonomy" id="2762209"/>
    <lineage>
        <taxon>Bacteria</taxon>
        <taxon>Bacillati</taxon>
        <taxon>Actinomycetota</taxon>
        <taxon>Actinomycetes</taxon>
        <taxon>Micrococcales</taxon>
        <taxon>Microbacteriaceae</taxon>
        <taxon>Microbacterium</taxon>
    </lineage>
</organism>
<keyword evidence="4" id="KW-0133">Cell shape</keyword>
<evidence type="ECO:0000313" key="11">
    <source>
        <dbReference type="Proteomes" id="UP000602532"/>
    </source>
</evidence>
<evidence type="ECO:0000256" key="6">
    <source>
        <dbReference type="ARBA" id="ARBA00023316"/>
    </source>
</evidence>
<evidence type="ECO:0000259" key="9">
    <source>
        <dbReference type="Pfam" id="PF00768"/>
    </source>
</evidence>
<dbReference type="InterPro" id="IPR018044">
    <property type="entry name" value="Peptidase_S11"/>
</dbReference>
<keyword evidence="10" id="KW-0121">Carboxypeptidase</keyword>
<keyword evidence="11" id="KW-1185">Reference proteome</keyword>
<comment type="similarity">
    <text evidence="1 7">Belongs to the peptidase S11 family.</text>
</comment>
<feature type="domain" description="Peptidase S11 D-alanyl-D-alanine carboxypeptidase A N-terminal" evidence="9">
    <location>
        <begin position="211"/>
        <end position="388"/>
    </location>
</feature>
<dbReference type="SUPFAM" id="SSF56601">
    <property type="entry name" value="beta-lactamase/transpeptidase-like"/>
    <property type="match status" value="1"/>
</dbReference>
<dbReference type="EMBL" id="JACSPM010000001">
    <property type="protein sequence ID" value="MBD8022797.1"/>
    <property type="molecule type" value="Genomic_DNA"/>
</dbReference>
<evidence type="ECO:0000256" key="1">
    <source>
        <dbReference type="ARBA" id="ARBA00007164"/>
    </source>
</evidence>
<dbReference type="InterPro" id="IPR001967">
    <property type="entry name" value="Peptidase_S11_N"/>
</dbReference>
<dbReference type="PRINTS" id="PR00725">
    <property type="entry name" value="DADACBPTASE1"/>
</dbReference>
<gene>
    <name evidence="10" type="ORF">H9622_04230</name>
</gene>
<feature type="compositionally biased region" description="Low complexity" evidence="8">
    <location>
        <begin position="73"/>
        <end position="86"/>
    </location>
</feature>
<evidence type="ECO:0000256" key="8">
    <source>
        <dbReference type="SAM" id="MobiDB-lite"/>
    </source>
</evidence>
<dbReference type="Pfam" id="PF00768">
    <property type="entry name" value="Peptidase_S11"/>
    <property type="match status" value="1"/>
</dbReference>
<protein>
    <submittedName>
        <fullName evidence="10">D-alanyl-D-alanine carboxypeptidase</fullName>
    </submittedName>
</protein>
<keyword evidence="10" id="KW-0645">Protease</keyword>
<dbReference type="GO" id="GO:0004180">
    <property type="term" value="F:carboxypeptidase activity"/>
    <property type="evidence" value="ECO:0007669"/>
    <property type="project" value="UniProtKB-KW"/>
</dbReference>
<comment type="caution">
    <text evidence="10">The sequence shown here is derived from an EMBL/GenBank/DDBJ whole genome shotgun (WGS) entry which is preliminary data.</text>
</comment>
<feature type="region of interest" description="Disordered" evidence="8">
    <location>
        <begin position="1"/>
        <end position="86"/>
    </location>
</feature>
<accession>A0ABR8X0Z6</accession>
<dbReference type="Gene3D" id="3.40.710.10">
    <property type="entry name" value="DD-peptidase/beta-lactamase superfamily"/>
    <property type="match status" value="1"/>
</dbReference>
<feature type="compositionally biased region" description="Low complexity" evidence="8">
    <location>
        <begin position="44"/>
        <end position="55"/>
    </location>
</feature>
<feature type="compositionally biased region" description="Pro residues" evidence="8">
    <location>
        <begin position="1"/>
        <end position="10"/>
    </location>
</feature>
<evidence type="ECO:0000256" key="5">
    <source>
        <dbReference type="ARBA" id="ARBA00022984"/>
    </source>
</evidence>
<keyword evidence="2" id="KW-0732">Signal</keyword>
<keyword evidence="5" id="KW-0573">Peptidoglycan synthesis</keyword>
<keyword evidence="6" id="KW-0961">Cell wall biogenesis/degradation</keyword>
<evidence type="ECO:0000256" key="2">
    <source>
        <dbReference type="ARBA" id="ARBA00022729"/>
    </source>
</evidence>
<dbReference type="RefSeq" id="WP_191764534.1">
    <property type="nucleotide sequence ID" value="NZ_JACSPM010000001.1"/>
</dbReference>
<evidence type="ECO:0000256" key="7">
    <source>
        <dbReference type="RuleBase" id="RU004016"/>
    </source>
</evidence>
<evidence type="ECO:0000256" key="3">
    <source>
        <dbReference type="ARBA" id="ARBA00022801"/>
    </source>
</evidence>
<dbReference type="InterPro" id="IPR012338">
    <property type="entry name" value="Beta-lactam/transpept-like"/>
</dbReference>
<proteinExistence type="inferred from homology"/>
<name>A0ABR8X0Z6_9MICO</name>
<reference evidence="10 11" key="1">
    <citation type="submission" date="2020-08" db="EMBL/GenBank/DDBJ databases">
        <title>A Genomic Blueprint of the Chicken Gut Microbiome.</title>
        <authorList>
            <person name="Gilroy R."/>
            <person name="Ravi A."/>
            <person name="Getino M."/>
            <person name="Pursley I."/>
            <person name="Horton D.L."/>
            <person name="Alikhan N.-F."/>
            <person name="Baker D."/>
            <person name="Gharbi K."/>
            <person name="Hall N."/>
            <person name="Watson M."/>
            <person name="Adriaenssens E.M."/>
            <person name="Foster-Nyarko E."/>
            <person name="Jarju S."/>
            <person name="Secka A."/>
            <person name="Antonio M."/>
            <person name="Oren A."/>
            <person name="Chaudhuri R."/>
            <person name="La Ragione R.M."/>
            <person name="Hildebrand F."/>
            <person name="Pallen M.J."/>
        </authorList>
    </citation>
    <scope>NUCLEOTIDE SEQUENCE [LARGE SCALE GENOMIC DNA]</scope>
    <source>
        <strain evidence="10 11">Sa1CUA4</strain>
    </source>
</reference>
<evidence type="ECO:0000256" key="4">
    <source>
        <dbReference type="ARBA" id="ARBA00022960"/>
    </source>
</evidence>
<dbReference type="Proteomes" id="UP000602532">
    <property type="component" value="Unassembled WGS sequence"/>
</dbReference>
<sequence>MTPDDIPAPPRRTRVRTGAFAVTPEGVDAADGTLTLDPTSVDRAATPASSIAAPAGVATEPATATPLGELGSTAAGGTATTDPADAAEVASSGRVALTWVDERDVASPPAPADLSAASTSYIPVENDLLAHVPRRSPLRAGVMVPAAIIASLAGAYAATTLLWPLHAVEPTVAAVQLQSVPAPATELPWPAEGSAAVSIGGIAGNAASGSDRESIASITKVVTALVVLDEMPLAVGEQGPDYRFGYGDMLAYWDYRARGESALDVPVDGTLTEYQLLQGMLIGSANNYADRLASHLFPSDAVFADAAMTWLETHGVPGVRIVEPTGINSRNTATPEALLVLAQKALANPVVAEIVAQKSVDLPGAGTVKNTNALLADPGVVGIKTGTLDTWNLLSAKDVTIGDTPVRMFASVLGQPDDDTRAAATRALFARLEEELAFDPSVPEGTLAGTVDTEWGDSARIVVAEDASVVLWNGGSGIVTPTYSLGDARADGDTVGSITVDGPLDAVTVDLRLDGDIEDPSPWWRLTHPLELFGLTD</sequence>
<evidence type="ECO:0000313" key="10">
    <source>
        <dbReference type="EMBL" id="MBD8022797.1"/>
    </source>
</evidence>
<keyword evidence="3" id="KW-0378">Hydrolase</keyword>